<gene>
    <name evidence="1" type="ORF">KHA94_01505</name>
</gene>
<evidence type="ECO:0000313" key="1">
    <source>
        <dbReference type="EMBL" id="MBS4188895.1"/>
    </source>
</evidence>
<evidence type="ECO:0000313" key="2">
    <source>
        <dbReference type="Proteomes" id="UP000681027"/>
    </source>
</evidence>
<organism evidence="1 2">
    <name type="scientific">Cytobacillus citreus</name>
    <dbReference type="NCBI Taxonomy" id="2833586"/>
    <lineage>
        <taxon>Bacteria</taxon>
        <taxon>Bacillati</taxon>
        <taxon>Bacillota</taxon>
        <taxon>Bacilli</taxon>
        <taxon>Bacillales</taxon>
        <taxon>Bacillaceae</taxon>
        <taxon>Cytobacillus</taxon>
    </lineage>
</organism>
<comment type="caution">
    <text evidence="1">The sequence shown here is derived from an EMBL/GenBank/DDBJ whole genome shotgun (WGS) entry which is preliminary data.</text>
</comment>
<dbReference type="EMBL" id="JAGYPM010000001">
    <property type="protein sequence ID" value="MBS4188895.1"/>
    <property type="molecule type" value="Genomic_DNA"/>
</dbReference>
<keyword evidence="2" id="KW-1185">Reference proteome</keyword>
<dbReference type="Proteomes" id="UP000681027">
    <property type="component" value="Unassembled WGS sequence"/>
</dbReference>
<dbReference type="RefSeq" id="WP_213100394.1">
    <property type="nucleotide sequence ID" value="NZ_JAGYPM010000001.1"/>
</dbReference>
<dbReference type="Pfam" id="PF19785">
    <property type="entry name" value="UPF0738"/>
    <property type="match status" value="1"/>
</dbReference>
<proteinExistence type="predicted"/>
<accession>A0ABS5NM62</accession>
<name>A0ABS5NM62_9BACI</name>
<protein>
    <submittedName>
        <fullName evidence="1">Uncharacterized protein</fullName>
    </submittedName>
</protein>
<reference evidence="1 2" key="1">
    <citation type="submission" date="2021-05" db="EMBL/GenBank/DDBJ databases">
        <title>Novel Bacillus species.</title>
        <authorList>
            <person name="Liu G."/>
        </authorList>
    </citation>
    <scope>NUCLEOTIDE SEQUENCE [LARGE SCALE GENOMIC DNA]</scope>
    <source>
        <strain evidence="1 2">FJAT-49705</strain>
    </source>
</reference>
<sequence length="123" mass="14399">MKKKMLIIDIVYNENQNEVELMAEDGCSIKDLKPMEQMLVDSDNLSFIYITDQNDDYTYVSIPDIIWVQLKRAIDLNMSVFLSNRHERIHLPGFIEELSYLIENIKGNSNYGETMVEKVESIF</sequence>
<dbReference type="InterPro" id="IPR020908">
    <property type="entry name" value="UPF0738"/>
</dbReference>